<feature type="signal peptide" evidence="1">
    <location>
        <begin position="1"/>
        <end position="23"/>
    </location>
</feature>
<evidence type="ECO:0000259" key="2">
    <source>
        <dbReference type="SMART" id="SM00245"/>
    </source>
</evidence>
<dbReference type="InterPro" id="IPR029045">
    <property type="entry name" value="ClpP/crotonase-like_dom_sf"/>
</dbReference>
<sequence length="336" mass="37110">MNQYKRFWWLQLICLCFSLAAFAEDTPFAKSLEEIDATMAKFHYNPEQLASEEYKMIQMNVAEMAQKAESRADFISSFNQLWHSGPFSHVRIDEMHQPASALADYLDNMQVGGKGALLTWHENTAVLTVNTMMGTDTIAQIEAAYKAITANNADALIIDLRANTGGAFAVKPLVGHLTNSPLDAGVFVSQKWHATHDTPPTKAQLQTVSPWSGWSIKAFWRDAQDNMMTRVQFEPLLPHYAGPVYVLTSKQTASAAELAVDALKQLPHVTVVGEKTAGEMLSQKMYDITGGFQLYVPIADYYSVQSGRIEGVGVRPHKKSTEQDAMSTAMALAARG</sequence>
<dbReference type="PANTHER" id="PTHR11261:SF3">
    <property type="entry name" value="RETINOL-BINDING PROTEIN 3"/>
    <property type="match status" value="1"/>
</dbReference>
<reference evidence="3 4" key="1">
    <citation type="submission" date="2018-11" db="EMBL/GenBank/DDBJ databases">
        <authorList>
            <person name="Ye M.-Q."/>
            <person name="Du Z.-J."/>
        </authorList>
    </citation>
    <scope>NUCLEOTIDE SEQUENCE [LARGE SCALE GENOMIC DNA]</scope>
    <source>
        <strain evidence="3 4">U0105</strain>
    </source>
</reference>
<dbReference type="SMART" id="SM00245">
    <property type="entry name" value="TSPc"/>
    <property type="match status" value="1"/>
</dbReference>
<dbReference type="EMBL" id="RPOK01000003">
    <property type="protein sequence ID" value="RPJ66665.1"/>
    <property type="molecule type" value="Genomic_DNA"/>
</dbReference>
<keyword evidence="1" id="KW-0732">Signal</keyword>
<dbReference type="PANTHER" id="PTHR11261">
    <property type="entry name" value="INTERPHOTORECEPTOR RETINOID-BINDING PROTEIN"/>
    <property type="match status" value="1"/>
</dbReference>
<dbReference type="Pfam" id="PF03572">
    <property type="entry name" value="Peptidase_S41"/>
    <property type="match status" value="1"/>
</dbReference>
<organism evidence="3 4">
    <name type="scientific">Alteromonas sediminis</name>
    <dbReference type="NCBI Taxonomy" id="2259342"/>
    <lineage>
        <taxon>Bacteria</taxon>
        <taxon>Pseudomonadati</taxon>
        <taxon>Pseudomonadota</taxon>
        <taxon>Gammaproteobacteria</taxon>
        <taxon>Alteromonadales</taxon>
        <taxon>Alteromonadaceae</taxon>
        <taxon>Alteromonas/Salinimonas group</taxon>
        <taxon>Alteromonas</taxon>
    </lineage>
</organism>
<dbReference type="Proteomes" id="UP000275281">
    <property type="component" value="Unassembled WGS sequence"/>
</dbReference>
<dbReference type="CDD" id="cd07563">
    <property type="entry name" value="Peptidase_S41_IRBP"/>
    <property type="match status" value="1"/>
</dbReference>
<dbReference type="InterPro" id="IPR005151">
    <property type="entry name" value="Tail-specific_protease"/>
</dbReference>
<dbReference type="RefSeq" id="WP_124028022.1">
    <property type="nucleotide sequence ID" value="NZ_JBHRSN010000006.1"/>
</dbReference>
<protein>
    <recommendedName>
        <fullName evidence="2">Tail specific protease domain-containing protein</fullName>
    </recommendedName>
</protein>
<dbReference type="Gene3D" id="3.90.226.10">
    <property type="entry name" value="2-enoyl-CoA Hydratase, Chain A, domain 1"/>
    <property type="match status" value="1"/>
</dbReference>
<dbReference type="AlphaFoldDB" id="A0A3N5YBZ0"/>
<feature type="domain" description="Tail specific protease" evidence="2">
    <location>
        <begin position="88"/>
        <end position="321"/>
    </location>
</feature>
<evidence type="ECO:0000256" key="1">
    <source>
        <dbReference type="SAM" id="SignalP"/>
    </source>
</evidence>
<feature type="chain" id="PRO_5017934660" description="Tail specific protease domain-containing protein" evidence="1">
    <location>
        <begin position="24"/>
        <end position="336"/>
    </location>
</feature>
<dbReference type="OrthoDB" id="9758793at2"/>
<keyword evidence="4" id="KW-1185">Reference proteome</keyword>
<evidence type="ECO:0000313" key="3">
    <source>
        <dbReference type="EMBL" id="RPJ66665.1"/>
    </source>
</evidence>
<accession>A0A3N5YBZ0</accession>
<dbReference type="SUPFAM" id="SSF52096">
    <property type="entry name" value="ClpP/crotonase"/>
    <property type="match status" value="1"/>
</dbReference>
<evidence type="ECO:0000313" key="4">
    <source>
        <dbReference type="Proteomes" id="UP000275281"/>
    </source>
</evidence>
<name>A0A3N5YBZ0_9ALTE</name>
<gene>
    <name evidence="3" type="ORF">DRW07_11335</name>
</gene>
<proteinExistence type="predicted"/>
<comment type="caution">
    <text evidence="3">The sequence shown here is derived from an EMBL/GenBank/DDBJ whole genome shotgun (WGS) entry which is preliminary data.</text>
</comment>
<dbReference type="GO" id="GO:0006508">
    <property type="term" value="P:proteolysis"/>
    <property type="evidence" value="ECO:0007669"/>
    <property type="project" value="InterPro"/>
</dbReference>
<dbReference type="GO" id="GO:0008236">
    <property type="term" value="F:serine-type peptidase activity"/>
    <property type="evidence" value="ECO:0007669"/>
    <property type="project" value="InterPro"/>
</dbReference>